<dbReference type="Proteomes" id="UP000824037">
    <property type="component" value="Unassembled WGS sequence"/>
</dbReference>
<accession>A0A9D2EHW7</accession>
<dbReference type="CDD" id="cd00293">
    <property type="entry name" value="USP-like"/>
    <property type="match status" value="1"/>
</dbReference>
<feature type="domain" description="UspA" evidence="2">
    <location>
        <begin position="2"/>
        <end position="128"/>
    </location>
</feature>
<dbReference type="InterPro" id="IPR006015">
    <property type="entry name" value="Universal_stress_UspA"/>
</dbReference>
<gene>
    <name evidence="3" type="ORF">H9815_18040</name>
</gene>
<evidence type="ECO:0000259" key="2">
    <source>
        <dbReference type="Pfam" id="PF00582"/>
    </source>
</evidence>
<name>A0A9D2EHW7_9MICO</name>
<dbReference type="PRINTS" id="PR01438">
    <property type="entry name" value="UNVRSLSTRESS"/>
</dbReference>
<dbReference type="SUPFAM" id="SSF52402">
    <property type="entry name" value="Adenine nucleotide alpha hydrolases-like"/>
    <property type="match status" value="1"/>
</dbReference>
<evidence type="ECO:0000256" key="1">
    <source>
        <dbReference type="ARBA" id="ARBA00008791"/>
    </source>
</evidence>
<dbReference type="AlphaFoldDB" id="A0A9D2EHW7"/>
<reference evidence="3" key="2">
    <citation type="submission" date="2021-04" db="EMBL/GenBank/DDBJ databases">
        <authorList>
            <person name="Gilroy R."/>
        </authorList>
    </citation>
    <scope>NUCLEOTIDE SEQUENCE</scope>
    <source>
        <strain evidence="3">ChiGjej4B4-7305</strain>
    </source>
</reference>
<dbReference type="Gene3D" id="3.40.50.620">
    <property type="entry name" value="HUPs"/>
    <property type="match status" value="1"/>
</dbReference>
<dbReference type="Pfam" id="PF00582">
    <property type="entry name" value="Usp"/>
    <property type="match status" value="1"/>
</dbReference>
<dbReference type="EMBL" id="DXBY01000311">
    <property type="protein sequence ID" value="HIZ37681.1"/>
    <property type="molecule type" value="Genomic_DNA"/>
</dbReference>
<proteinExistence type="inferred from homology"/>
<dbReference type="InterPro" id="IPR006016">
    <property type="entry name" value="UspA"/>
</dbReference>
<evidence type="ECO:0000313" key="3">
    <source>
        <dbReference type="EMBL" id="HIZ37681.1"/>
    </source>
</evidence>
<sequence>MTILVGYVPNAIGAVAVDFGIEEARRRGEPVVVLNTAPGGELGAQVANEQSISGVRRQLADSGLEHEVLHYTTSGRDAAEELVHVAEELDVSAIVLGLRRRTVTGKFLFGSTAQRVLLDANVPVIAVKPAP</sequence>
<protein>
    <submittedName>
        <fullName evidence="3">Universal stress protein</fullName>
    </submittedName>
</protein>
<organism evidence="3 4">
    <name type="scientific">Candidatus Ruania gallistercoris</name>
    <dbReference type="NCBI Taxonomy" id="2838746"/>
    <lineage>
        <taxon>Bacteria</taxon>
        <taxon>Bacillati</taxon>
        <taxon>Actinomycetota</taxon>
        <taxon>Actinomycetes</taxon>
        <taxon>Micrococcales</taxon>
        <taxon>Ruaniaceae</taxon>
        <taxon>Ruania</taxon>
    </lineage>
</organism>
<evidence type="ECO:0000313" key="4">
    <source>
        <dbReference type="Proteomes" id="UP000824037"/>
    </source>
</evidence>
<dbReference type="InterPro" id="IPR014729">
    <property type="entry name" value="Rossmann-like_a/b/a_fold"/>
</dbReference>
<comment type="similarity">
    <text evidence="1">Belongs to the universal stress protein A family.</text>
</comment>
<comment type="caution">
    <text evidence="3">The sequence shown here is derived from an EMBL/GenBank/DDBJ whole genome shotgun (WGS) entry which is preliminary data.</text>
</comment>
<reference evidence="3" key="1">
    <citation type="journal article" date="2021" name="PeerJ">
        <title>Extensive microbial diversity within the chicken gut microbiome revealed by metagenomics and culture.</title>
        <authorList>
            <person name="Gilroy R."/>
            <person name="Ravi A."/>
            <person name="Getino M."/>
            <person name="Pursley I."/>
            <person name="Horton D.L."/>
            <person name="Alikhan N.F."/>
            <person name="Baker D."/>
            <person name="Gharbi K."/>
            <person name="Hall N."/>
            <person name="Watson M."/>
            <person name="Adriaenssens E.M."/>
            <person name="Foster-Nyarko E."/>
            <person name="Jarju S."/>
            <person name="Secka A."/>
            <person name="Antonio M."/>
            <person name="Oren A."/>
            <person name="Chaudhuri R.R."/>
            <person name="La Ragione R."/>
            <person name="Hildebrand F."/>
            <person name="Pallen M.J."/>
        </authorList>
    </citation>
    <scope>NUCLEOTIDE SEQUENCE</scope>
    <source>
        <strain evidence="3">ChiGjej4B4-7305</strain>
    </source>
</reference>